<dbReference type="SUPFAM" id="SSF52091">
    <property type="entry name" value="SpoIIaa-like"/>
    <property type="match status" value="1"/>
</dbReference>
<accession>A0A7W7G2I4</accession>
<gene>
    <name evidence="2" type="ORF">BKA14_003353</name>
</gene>
<dbReference type="Pfam" id="PF13466">
    <property type="entry name" value="STAS_2"/>
    <property type="match status" value="1"/>
</dbReference>
<dbReference type="CDD" id="cd07043">
    <property type="entry name" value="STAS_anti-anti-sigma_factors"/>
    <property type="match status" value="1"/>
</dbReference>
<dbReference type="GO" id="GO:0043856">
    <property type="term" value="F:anti-sigma factor antagonist activity"/>
    <property type="evidence" value="ECO:0007669"/>
    <property type="project" value="TreeGrafter"/>
</dbReference>
<organism evidence="2 3">
    <name type="scientific">Paractinoplanes abujensis</name>
    <dbReference type="NCBI Taxonomy" id="882441"/>
    <lineage>
        <taxon>Bacteria</taxon>
        <taxon>Bacillati</taxon>
        <taxon>Actinomycetota</taxon>
        <taxon>Actinomycetes</taxon>
        <taxon>Micromonosporales</taxon>
        <taxon>Micromonosporaceae</taxon>
        <taxon>Paractinoplanes</taxon>
    </lineage>
</organism>
<name>A0A7W7G2I4_9ACTN</name>
<proteinExistence type="predicted"/>
<protein>
    <submittedName>
        <fullName evidence="2">Anti-anti-sigma factor</fullName>
    </submittedName>
</protein>
<dbReference type="Proteomes" id="UP000542742">
    <property type="component" value="Unassembled WGS sequence"/>
</dbReference>
<evidence type="ECO:0000313" key="2">
    <source>
        <dbReference type="EMBL" id="MBB4693205.1"/>
    </source>
</evidence>
<keyword evidence="3" id="KW-1185">Reference proteome</keyword>
<dbReference type="PANTHER" id="PTHR33495">
    <property type="entry name" value="ANTI-SIGMA FACTOR ANTAGONIST TM_1081-RELATED-RELATED"/>
    <property type="match status" value="1"/>
</dbReference>
<comment type="caution">
    <text evidence="2">The sequence shown here is derived from an EMBL/GenBank/DDBJ whole genome shotgun (WGS) entry which is preliminary data.</text>
</comment>
<evidence type="ECO:0000313" key="3">
    <source>
        <dbReference type="Proteomes" id="UP000542742"/>
    </source>
</evidence>
<dbReference type="InterPro" id="IPR002645">
    <property type="entry name" value="STAS_dom"/>
</dbReference>
<dbReference type="PROSITE" id="PS50801">
    <property type="entry name" value="STAS"/>
    <property type="match status" value="1"/>
</dbReference>
<dbReference type="InterPro" id="IPR058548">
    <property type="entry name" value="MlaB-like_STAS"/>
</dbReference>
<feature type="domain" description="STAS" evidence="1">
    <location>
        <begin position="23"/>
        <end position="112"/>
    </location>
</feature>
<evidence type="ECO:0000259" key="1">
    <source>
        <dbReference type="PROSITE" id="PS50801"/>
    </source>
</evidence>
<dbReference type="Gene3D" id="3.30.750.24">
    <property type="entry name" value="STAS domain"/>
    <property type="match status" value="1"/>
</dbReference>
<dbReference type="RefSeq" id="WP_184951853.1">
    <property type="nucleotide sequence ID" value="NZ_BOMC01000080.1"/>
</dbReference>
<dbReference type="EMBL" id="JACHMF010000001">
    <property type="protein sequence ID" value="MBB4693205.1"/>
    <property type="molecule type" value="Genomic_DNA"/>
</dbReference>
<dbReference type="InterPro" id="IPR036513">
    <property type="entry name" value="STAS_dom_sf"/>
</dbReference>
<reference evidence="2 3" key="1">
    <citation type="submission" date="2020-08" db="EMBL/GenBank/DDBJ databases">
        <title>Sequencing the genomes of 1000 actinobacteria strains.</title>
        <authorList>
            <person name="Klenk H.-P."/>
        </authorList>
    </citation>
    <scope>NUCLEOTIDE SEQUENCE [LARGE SCALE GENOMIC DNA]</scope>
    <source>
        <strain evidence="2 3">DSM 45518</strain>
    </source>
</reference>
<sequence>MSEQPSEGAIDHLHVDSAEAGVDMLVLRLGGELDSATAPRLIEAFTRTLSAAAVARVELELSELTFIDAAGVRSLLACGQAADAAGIVLKLRGPTPGVAHVLTALGLLDRFVVADEPAGPVAAPAGATFHGDDPEGWRQRSARIRREARETRDRARIAINNSKMIRPTDQ</sequence>
<dbReference type="AlphaFoldDB" id="A0A7W7G2I4"/>